<dbReference type="AlphaFoldDB" id="A0A2P2PPW4"/>
<dbReference type="EMBL" id="GGEC01076306">
    <property type="protein sequence ID" value="MBX56790.1"/>
    <property type="molecule type" value="Transcribed_RNA"/>
</dbReference>
<name>A0A2P2PPW4_RHIMU</name>
<evidence type="ECO:0000313" key="1">
    <source>
        <dbReference type="EMBL" id="MBX56790.1"/>
    </source>
</evidence>
<organism evidence="1">
    <name type="scientific">Rhizophora mucronata</name>
    <name type="common">Asiatic mangrove</name>
    <dbReference type="NCBI Taxonomy" id="61149"/>
    <lineage>
        <taxon>Eukaryota</taxon>
        <taxon>Viridiplantae</taxon>
        <taxon>Streptophyta</taxon>
        <taxon>Embryophyta</taxon>
        <taxon>Tracheophyta</taxon>
        <taxon>Spermatophyta</taxon>
        <taxon>Magnoliopsida</taxon>
        <taxon>eudicotyledons</taxon>
        <taxon>Gunneridae</taxon>
        <taxon>Pentapetalae</taxon>
        <taxon>rosids</taxon>
        <taxon>fabids</taxon>
        <taxon>Malpighiales</taxon>
        <taxon>Rhizophoraceae</taxon>
        <taxon>Rhizophora</taxon>
    </lineage>
</organism>
<protein>
    <submittedName>
        <fullName evidence="1">Uncharacterized protein</fullName>
    </submittedName>
</protein>
<sequence length="28" mass="3457">MFLKLSKFHLLVSFLVELTMESRVERFR</sequence>
<accession>A0A2P2PPW4</accession>
<proteinExistence type="predicted"/>
<reference evidence="1" key="1">
    <citation type="submission" date="2018-02" db="EMBL/GenBank/DDBJ databases">
        <title>Rhizophora mucronata_Transcriptome.</title>
        <authorList>
            <person name="Meera S.P."/>
            <person name="Sreeshan A."/>
            <person name="Augustine A."/>
        </authorList>
    </citation>
    <scope>NUCLEOTIDE SEQUENCE</scope>
    <source>
        <tissue evidence="1">Leaf</tissue>
    </source>
</reference>